<organism evidence="1 2">
    <name type="scientific">Paramuricea clavata</name>
    <name type="common">Red gorgonian</name>
    <name type="synonym">Violescent sea-whip</name>
    <dbReference type="NCBI Taxonomy" id="317549"/>
    <lineage>
        <taxon>Eukaryota</taxon>
        <taxon>Metazoa</taxon>
        <taxon>Cnidaria</taxon>
        <taxon>Anthozoa</taxon>
        <taxon>Octocorallia</taxon>
        <taxon>Malacalcyonacea</taxon>
        <taxon>Plexauridae</taxon>
        <taxon>Paramuricea</taxon>
    </lineage>
</organism>
<gene>
    <name evidence="1" type="ORF">PACLA_8A018701</name>
</gene>
<reference evidence="1" key="1">
    <citation type="submission" date="2020-04" db="EMBL/GenBank/DDBJ databases">
        <authorList>
            <person name="Alioto T."/>
            <person name="Alioto T."/>
            <person name="Gomez Garrido J."/>
        </authorList>
    </citation>
    <scope>NUCLEOTIDE SEQUENCE</scope>
    <source>
        <strain evidence="1">A484AB</strain>
    </source>
</reference>
<proteinExistence type="predicted"/>
<protein>
    <submittedName>
        <fullName evidence="1">Uncharacterized protein</fullName>
    </submittedName>
</protein>
<comment type="caution">
    <text evidence="1">The sequence shown here is derived from an EMBL/GenBank/DDBJ whole genome shotgun (WGS) entry which is preliminary data.</text>
</comment>
<accession>A0A7D9DQ18</accession>
<dbReference type="AlphaFoldDB" id="A0A7D9DQ18"/>
<evidence type="ECO:0000313" key="2">
    <source>
        <dbReference type="Proteomes" id="UP001152795"/>
    </source>
</evidence>
<sequence length="234" mass="26677">MSREIDSSDDKNIDLPTQTVAQINLPVEVESFPDASLNPESSMDVKRLFLLDASEYNRKKGNVHQAAKIYTSYQADQLSFYESCPYDKVEDLISDAIRAKEDNRLNRGIKSLNIALQLPSNWRRKTKMLKLRGECYLSRGDFRTATINFNEDAAIYSSKTMENCDDLCEYSEVLIGLIKSEMLCQFVAGAWLKCQEAIKLVSNHETWRIDTSASDGVALPWSKMPGHFVRKCRK</sequence>
<name>A0A7D9DQ18_PARCT</name>
<dbReference type="EMBL" id="CACRXK020001326">
    <property type="protein sequence ID" value="CAB3988448.1"/>
    <property type="molecule type" value="Genomic_DNA"/>
</dbReference>
<evidence type="ECO:0000313" key="1">
    <source>
        <dbReference type="EMBL" id="CAB3988448.1"/>
    </source>
</evidence>
<keyword evidence="2" id="KW-1185">Reference proteome</keyword>
<dbReference type="Proteomes" id="UP001152795">
    <property type="component" value="Unassembled WGS sequence"/>
</dbReference>